<dbReference type="SUPFAM" id="SSF51219">
    <property type="entry name" value="TRAP-like"/>
    <property type="match status" value="1"/>
</dbReference>
<reference evidence="1 2" key="1">
    <citation type="submission" date="2018-08" db="EMBL/GenBank/DDBJ databases">
        <title>The metabolism and importance of syntrophic acetate oxidation coupled to methane or sulfide production in haloalkaline environments.</title>
        <authorList>
            <person name="Timmers P.H.A."/>
            <person name="Vavourakis C.D."/>
            <person name="Sorokin D.Y."/>
            <person name="Sinninghe Damste J.S."/>
            <person name="Muyzer G."/>
            <person name="Stams A.J.M."/>
            <person name="Plugge C.M."/>
        </authorList>
    </citation>
    <scope>NUCLEOTIDE SEQUENCE [LARGE SCALE GENOMIC DNA]</scope>
    <source>
        <strain evidence="1">MSAO_Arc3</strain>
    </source>
</reference>
<dbReference type="Pfam" id="PF01987">
    <property type="entry name" value="AIM24"/>
    <property type="match status" value="1"/>
</dbReference>
<dbReference type="InterPro" id="IPR036983">
    <property type="entry name" value="AIM24_sf"/>
</dbReference>
<organism evidence="1 2">
    <name type="scientific">Methanosalsum natronophilum</name>
    <dbReference type="NCBI Taxonomy" id="768733"/>
    <lineage>
        <taxon>Archaea</taxon>
        <taxon>Methanobacteriati</taxon>
        <taxon>Methanobacteriota</taxon>
        <taxon>Stenosarchaea group</taxon>
        <taxon>Methanomicrobia</taxon>
        <taxon>Methanosarcinales</taxon>
        <taxon>Methanosarcinaceae</taxon>
        <taxon>Methanosalsum</taxon>
    </lineage>
</organism>
<dbReference type="Proteomes" id="UP000284763">
    <property type="component" value="Unassembled WGS sequence"/>
</dbReference>
<dbReference type="Gene3D" id="3.60.160.10">
    <property type="entry name" value="Mitochondrial biogenesis AIM24"/>
    <property type="match status" value="1"/>
</dbReference>
<protein>
    <submittedName>
        <fullName evidence="1">AIM24 family protein</fullName>
    </submittedName>
</protein>
<dbReference type="PANTHER" id="PTHR38074">
    <property type="entry name" value="ALTERED INHERITANCE OF MITOCHONDRIA PROTEIN 24, MITOCHONDRIAL"/>
    <property type="match status" value="1"/>
</dbReference>
<accession>A0A424Z502</accession>
<comment type="caution">
    <text evidence="1">The sequence shown here is derived from an EMBL/GenBank/DDBJ whole genome shotgun (WGS) entry which is preliminary data.</text>
</comment>
<evidence type="ECO:0000313" key="2">
    <source>
        <dbReference type="Proteomes" id="UP000284763"/>
    </source>
</evidence>
<gene>
    <name evidence="1" type="ORF">D5R95_00645</name>
</gene>
<name>A0A424Z502_9EURY</name>
<dbReference type="InterPro" id="IPR002838">
    <property type="entry name" value="AIM24"/>
</dbReference>
<dbReference type="PANTHER" id="PTHR38074:SF1">
    <property type="entry name" value="ALTERED INHERITANCE OF MITOCHONDRIA PROTEIN 24, MITOCHONDRIAL"/>
    <property type="match status" value="1"/>
</dbReference>
<dbReference type="AlphaFoldDB" id="A0A424Z502"/>
<evidence type="ECO:0000313" key="1">
    <source>
        <dbReference type="EMBL" id="RQD92175.1"/>
    </source>
</evidence>
<dbReference type="EMBL" id="QZAB01000051">
    <property type="protein sequence ID" value="RQD92175.1"/>
    <property type="molecule type" value="Genomic_DNA"/>
</dbReference>
<sequence length="272" mass="30096">MTVNFYDNIEVIDSFQRDGFKVEVIQYKTLKGSKHHSIAKKLYHIQRAGMALKQIKVTLEDKGLIIERGNLNFHKGNIEMASKVGGVGGLAKKVISSKLNQEAVFKPLYKGTGEVFLEPSFGHFVLYELDNDSIVVDKGLFYCCEEGIEVGVESMKTLSAGMFGGEGWFQTKISGTGICVLSIPVPFDELMKYELENERVQVDGTFALLRTSGIKYSVKRSSTNLISTVTGGEGMLQTFEGTGKVWLAPTEPVYNYLTLGEPGFPITYNTTK</sequence>
<proteinExistence type="predicted"/>
<dbReference type="InterPro" id="IPR016031">
    <property type="entry name" value="Trp_RNA-bd_attenuator-like_dom"/>
</dbReference>